<dbReference type="GO" id="GO:0006508">
    <property type="term" value="P:proteolysis"/>
    <property type="evidence" value="ECO:0007669"/>
    <property type="project" value="UniProtKB-KW"/>
</dbReference>
<dbReference type="Gene3D" id="3.90.70.10">
    <property type="entry name" value="Cysteine proteinases"/>
    <property type="match status" value="1"/>
</dbReference>
<dbReference type="CDD" id="cd00585">
    <property type="entry name" value="Peptidase_C1B"/>
    <property type="match status" value="1"/>
</dbReference>
<reference evidence="6 7" key="1">
    <citation type="submission" date="2020-12" db="EMBL/GenBank/DDBJ databases">
        <title>Draft genome sequence of the commensal strain Corynebacterium tuberculostearicum MFP09/CIP 102622 isolated from human skin.</title>
        <authorList>
            <person name="Boukerb A.M."/>
            <person name="Janvier X."/>
            <person name="Feuilloley M.G.J."/>
            <person name="Groboillot A."/>
        </authorList>
    </citation>
    <scope>NUCLEOTIDE SEQUENCE [LARGE SCALE GENOMIC DNA]</scope>
    <source>
        <strain evidence="6 7">CIP 102622</strain>
    </source>
</reference>
<evidence type="ECO:0000256" key="5">
    <source>
        <dbReference type="PIRSR" id="PIRSR005700-1"/>
    </source>
</evidence>
<keyword evidence="3 4" id="KW-0788">Thiol protease</keyword>
<comment type="similarity">
    <text evidence="4">Belongs to the peptidase C1 family.</text>
</comment>
<keyword evidence="2 4" id="KW-0378">Hydrolase</keyword>
<dbReference type="PIRSF" id="PIRSF005700">
    <property type="entry name" value="PepC"/>
    <property type="match status" value="1"/>
</dbReference>
<sequence length="433" mass="49025">MTEIKPNEVHAATAELTSDATLRLVRNGVAQEGVDKLSLDREQLRSLTPVTSHKLDSWGVADQKASGRCWIFAGLNSLRGGLMDKAKLKDFELSQTYIYFFDKLEKANWFLTAMAELKDREITDRTVAKLMDDPIDDGGQWSMFVALVEKYGVVPQYAMPETASSEATAMLNRNLQTVLRRAAHRIRSGEEGAHEQALADVYRILTANLGLPPEDFVWQYRDKDDEFHRAGTYTPQEFAEEYLPADLSEYVCVVNDPRNAYGELYTVEYLGNVAGKRVTYLNAPVEVLRDAARASIEDGQPVWFGCDTDQQSDDEHGVWAKHLHDYEAFYGVEMDLDKAQRLRLHESMMTHAMVFTGADIADDGTVNRWRVENSWGPKKADKGFWTMADDWFDEFVFEIAVHPSRLPEQYQAALQSESVTTLPAWDPMGALAR</sequence>
<keyword evidence="4" id="KW-0031">Aminopeptidase</keyword>
<feature type="active site" evidence="5">
    <location>
        <position position="69"/>
    </location>
</feature>
<organism evidence="6 7">
    <name type="scientific">Corynebacterium tuberculostearicum</name>
    <dbReference type="NCBI Taxonomy" id="38304"/>
    <lineage>
        <taxon>Bacteria</taxon>
        <taxon>Bacillati</taxon>
        <taxon>Actinomycetota</taxon>
        <taxon>Actinomycetes</taxon>
        <taxon>Mycobacteriales</taxon>
        <taxon>Corynebacteriaceae</taxon>
        <taxon>Corynebacterium</taxon>
    </lineage>
</organism>
<dbReference type="Proteomes" id="UP000603369">
    <property type="component" value="Unassembled WGS sequence"/>
</dbReference>
<comment type="caution">
    <text evidence="6">The sequence shown here is derived from an EMBL/GenBank/DDBJ whole genome shotgun (WGS) entry which is preliminary data.</text>
</comment>
<dbReference type="GO" id="GO:0009636">
    <property type="term" value="P:response to toxic substance"/>
    <property type="evidence" value="ECO:0007669"/>
    <property type="project" value="TreeGrafter"/>
</dbReference>
<dbReference type="AlphaFoldDB" id="A0A8I1HUS0"/>
<proteinExistence type="inferred from homology"/>
<evidence type="ECO:0000256" key="2">
    <source>
        <dbReference type="ARBA" id="ARBA00022801"/>
    </source>
</evidence>
<dbReference type="GO" id="GO:0070005">
    <property type="term" value="F:cysteine-type aminopeptidase activity"/>
    <property type="evidence" value="ECO:0007669"/>
    <property type="project" value="InterPro"/>
</dbReference>
<dbReference type="PANTHER" id="PTHR10363">
    <property type="entry name" value="BLEOMYCIN HYDROLASE"/>
    <property type="match status" value="1"/>
</dbReference>
<dbReference type="RefSeq" id="WP_200435733.1">
    <property type="nucleotide sequence ID" value="NZ_JAEHFL010000007.1"/>
</dbReference>
<dbReference type="PANTHER" id="PTHR10363:SF2">
    <property type="entry name" value="BLEOMYCIN HYDROLASE"/>
    <property type="match status" value="1"/>
</dbReference>
<dbReference type="EMBL" id="JAEHFL010000007">
    <property type="protein sequence ID" value="MBK3428005.1"/>
    <property type="molecule type" value="Genomic_DNA"/>
</dbReference>
<protein>
    <recommendedName>
        <fullName evidence="4">Aminopeptidase</fullName>
    </recommendedName>
</protein>
<feature type="active site" evidence="5">
    <location>
        <position position="373"/>
    </location>
</feature>
<dbReference type="SUPFAM" id="SSF54001">
    <property type="entry name" value="Cysteine proteinases"/>
    <property type="match status" value="1"/>
</dbReference>
<feature type="active site" evidence="5">
    <location>
        <position position="351"/>
    </location>
</feature>
<dbReference type="PROSITE" id="PS00139">
    <property type="entry name" value="THIOL_PROTEASE_CYS"/>
    <property type="match status" value="1"/>
</dbReference>
<name>A0A8I1HUS0_9CORY</name>
<evidence type="ECO:0000256" key="4">
    <source>
        <dbReference type="PIRNR" id="PIRNR005700"/>
    </source>
</evidence>
<dbReference type="InterPro" id="IPR004134">
    <property type="entry name" value="Peptidase_C1B"/>
</dbReference>
<dbReference type="InterPro" id="IPR000169">
    <property type="entry name" value="Pept_cys_AS"/>
</dbReference>
<dbReference type="Pfam" id="PF03051">
    <property type="entry name" value="Peptidase_C1_2"/>
    <property type="match status" value="1"/>
</dbReference>
<evidence type="ECO:0000313" key="6">
    <source>
        <dbReference type="EMBL" id="MBK3428005.1"/>
    </source>
</evidence>
<evidence type="ECO:0000256" key="3">
    <source>
        <dbReference type="ARBA" id="ARBA00022807"/>
    </source>
</evidence>
<dbReference type="InterPro" id="IPR038765">
    <property type="entry name" value="Papain-like_cys_pep_sf"/>
</dbReference>
<evidence type="ECO:0000256" key="1">
    <source>
        <dbReference type="ARBA" id="ARBA00022670"/>
    </source>
</evidence>
<dbReference type="GO" id="GO:0043418">
    <property type="term" value="P:homocysteine catabolic process"/>
    <property type="evidence" value="ECO:0007669"/>
    <property type="project" value="TreeGrafter"/>
</dbReference>
<dbReference type="GO" id="GO:0005737">
    <property type="term" value="C:cytoplasm"/>
    <property type="evidence" value="ECO:0007669"/>
    <property type="project" value="TreeGrafter"/>
</dbReference>
<evidence type="ECO:0000313" key="7">
    <source>
        <dbReference type="Proteomes" id="UP000603369"/>
    </source>
</evidence>
<accession>A0A8I1HUS0</accession>
<keyword evidence="7" id="KW-1185">Reference proteome</keyword>
<gene>
    <name evidence="6" type="ORF">JDP02_05680</name>
</gene>
<keyword evidence="1 4" id="KW-0645">Protease</keyword>